<dbReference type="AlphaFoldDB" id="A0AAF3J651"/>
<protein>
    <submittedName>
        <fullName evidence="8">Receptor ligand binding region domain-containing protein</fullName>
    </submittedName>
</protein>
<evidence type="ECO:0000259" key="6">
    <source>
        <dbReference type="Pfam" id="PF01094"/>
    </source>
</evidence>
<dbReference type="InterPro" id="IPR001828">
    <property type="entry name" value="ANF_lig-bd_rcpt"/>
</dbReference>
<accession>A0AAF3J651</accession>
<evidence type="ECO:0000256" key="5">
    <source>
        <dbReference type="SAM" id="SignalP"/>
    </source>
</evidence>
<evidence type="ECO:0000256" key="4">
    <source>
        <dbReference type="ARBA" id="ARBA00023136"/>
    </source>
</evidence>
<dbReference type="Gene3D" id="3.40.50.2300">
    <property type="match status" value="2"/>
</dbReference>
<organism evidence="7 8">
    <name type="scientific">Mesorhabditis belari</name>
    <dbReference type="NCBI Taxonomy" id="2138241"/>
    <lineage>
        <taxon>Eukaryota</taxon>
        <taxon>Metazoa</taxon>
        <taxon>Ecdysozoa</taxon>
        <taxon>Nematoda</taxon>
        <taxon>Chromadorea</taxon>
        <taxon>Rhabditida</taxon>
        <taxon>Rhabditina</taxon>
        <taxon>Rhabditomorpha</taxon>
        <taxon>Rhabditoidea</taxon>
        <taxon>Rhabditidae</taxon>
        <taxon>Mesorhabditinae</taxon>
        <taxon>Mesorhabditis</taxon>
    </lineage>
</organism>
<reference evidence="8" key="1">
    <citation type="submission" date="2024-02" db="UniProtKB">
        <authorList>
            <consortium name="WormBaseParasite"/>
        </authorList>
    </citation>
    <scope>IDENTIFICATION</scope>
</reference>
<name>A0AAF3J651_9BILA</name>
<sequence>MRAWCPRGRSIKIRLIFIFFTLLSNLQAITVNIGTTSLKGSLPYENLRYAVERWNSEQATHTEVAFRIASPSAGLAPIEERVCEVVQHSVVAIIVPPSEPRLDSPMLHSMCHHLQIPCLAVHNFGPSTTVSDFLSQMGPRRGLAAQATREFIDTLRWTSFLLAYQSNTDLEDVAPLMFDRNENDHSTFRPVVKQENDLGPPTPKIIVKVKRLPNNTDEFEPFLKYIRNRLKQTNIVIHSSNITVLYSLIQLARGMNMTEQPYSYVFTHTDLSLLEDFFNAIGPFHCNITGLQLVKNDPMMKTELALTTETVWTIGHAVSRLKELGQPPRTASLLCDAKDTWKDGRRMHEAIRNLRLPHQITGEISFDTYGRRKETRFYGVGRISPQFVKVKLYQRKND</sequence>
<keyword evidence="5" id="KW-0732">Signal</keyword>
<dbReference type="Pfam" id="PF01094">
    <property type="entry name" value="ANF_receptor"/>
    <property type="match status" value="1"/>
</dbReference>
<evidence type="ECO:0000256" key="3">
    <source>
        <dbReference type="ARBA" id="ARBA00022989"/>
    </source>
</evidence>
<dbReference type="InterPro" id="IPR028082">
    <property type="entry name" value="Peripla_BP_I"/>
</dbReference>
<keyword evidence="4" id="KW-0472">Membrane</keyword>
<keyword evidence="2" id="KW-0812">Transmembrane</keyword>
<evidence type="ECO:0000256" key="2">
    <source>
        <dbReference type="ARBA" id="ARBA00022692"/>
    </source>
</evidence>
<feature type="domain" description="Receptor ligand binding region" evidence="6">
    <location>
        <begin position="49"/>
        <end position="377"/>
    </location>
</feature>
<keyword evidence="7" id="KW-1185">Reference proteome</keyword>
<dbReference type="GO" id="GO:0016020">
    <property type="term" value="C:membrane"/>
    <property type="evidence" value="ECO:0007669"/>
    <property type="project" value="UniProtKB-SubCell"/>
</dbReference>
<dbReference type="WBParaSite" id="MBELARI_LOCUS18610">
    <property type="protein sequence ID" value="MBELARI_LOCUS18610"/>
    <property type="gene ID" value="MBELARI_LOCUS18610"/>
</dbReference>
<feature type="signal peptide" evidence="5">
    <location>
        <begin position="1"/>
        <end position="28"/>
    </location>
</feature>
<evidence type="ECO:0000313" key="7">
    <source>
        <dbReference type="Proteomes" id="UP000887575"/>
    </source>
</evidence>
<comment type="subcellular location">
    <subcellularLocation>
        <location evidence="1">Membrane</location>
    </subcellularLocation>
</comment>
<feature type="chain" id="PRO_5042266219" evidence="5">
    <location>
        <begin position="29"/>
        <end position="398"/>
    </location>
</feature>
<proteinExistence type="predicted"/>
<dbReference type="Proteomes" id="UP000887575">
    <property type="component" value="Unassembled WGS sequence"/>
</dbReference>
<evidence type="ECO:0000256" key="1">
    <source>
        <dbReference type="ARBA" id="ARBA00004370"/>
    </source>
</evidence>
<dbReference type="SUPFAM" id="SSF53822">
    <property type="entry name" value="Periplasmic binding protein-like I"/>
    <property type="match status" value="1"/>
</dbReference>
<evidence type="ECO:0000313" key="8">
    <source>
        <dbReference type="WBParaSite" id="MBELARI_LOCUS18610"/>
    </source>
</evidence>
<keyword evidence="3" id="KW-1133">Transmembrane helix</keyword>